<accession>A0A0C9VFM3</accession>
<dbReference type="OrthoDB" id="3224178at2759"/>
<dbReference type="PANTHER" id="PTHR44167:SF30">
    <property type="entry name" value="PHOSPHORYLASE KINASE"/>
    <property type="match status" value="1"/>
</dbReference>
<sequence length="264" mass="30268">MTLTYVYDRLDRMVVIKAIRVPEPSAEVKITLYLNSLELRSIPENPIIPILDHFVSDEGWQFLVMPAWRLMRQPSLILWQMNDYFELLIKSLEGLAFMHKQGIAHNDLSPGNIIFNQDATFDPPAPTVSRWDVQVAYIDFDHSLQFDPKSDESIWIGTHAPGYHYFMAPEIHAEKTKNAYKAIPANREPPKTEAYAVEVLHIHVPKFYDILQDMAHPDPSQRLTAAKALSKFKTLRESIPKSILFALSSGYGKEFLTNRNWASG</sequence>
<dbReference type="Pfam" id="PF00069">
    <property type="entry name" value="Pkinase"/>
    <property type="match status" value="1"/>
</dbReference>
<dbReference type="PROSITE" id="PS50011">
    <property type="entry name" value="PROTEIN_KINASE_DOM"/>
    <property type="match status" value="1"/>
</dbReference>
<dbReference type="InterPro" id="IPR011009">
    <property type="entry name" value="Kinase-like_dom_sf"/>
</dbReference>
<feature type="domain" description="Protein kinase" evidence="1">
    <location>
        <begin position="1"/>
        <end position="264"/>
    </location>
</feature>
<dbReference type="HOGENOM" id="CLU_1054384_0_0_1"/>
<dbReference type="GO" id="GO:0044773">
    <property type="term" value="P:mitotic DNA damage checkpoint signaling"/>
    <property type="evidence" value="ECO:0007669"/>
    <property type="project" value="TreeGrafter"/>
</dbReference>
<dbReference type="GO" id="GO:0005524">
    <property type="term" value="F:ATP binding"/>
    <property type="evidence" value="ECO:0007669"/>
    <property type="project" value="InterPro"/>
</dbReference>
<dbReference type="Proteomes" id="UP000054279">
    <property type="component" value="Unassembled WGS sequence"/>
</dbReference>
<dbReference type="SMART" id="SM00220">
    <property type="entry name" value="S_TKc"/>
    <property type="match status" value="1"/>
</dbReference>
<dbReference type="AlphaFoldDB" id="A0A0C9VFM3"/>
<dbReference type="GO" id="GO:0005634">
    <property type="term" value="C:nucleus"/>
    <property type="evidence" value="ECO:0007669"/>
    <property type="project" value="TreeGrafter"/>
</dbReference>
<dbReference type="Gene3D" id="1.10.510.10">
    <property type="entry name" value="Transferase(Phosphotransferase) domain 1"/>
    <property type="match status" value="1"/>
</dbReference>
<dbReference type="PANTHER" id="PTHR44167">
    <property type="entry name" value="OVARIAN-SPECIFIC SERINE/THREONINE-PROTEIN KINASE LOK-RELATED"/>
    <property type="match status" value="1"/>
</dbReference>
<gene>
    <name evidence="2" type="ORF">M422DRAFT_49197</name>
</gene>
<reference evidence="2 3" key="1">
    <citation type="submission" date="2014-06" db="EMBL/GenBank/DDBJ databases">
        <title>Evolutionary Origins and Diversification of the Mycorrhizal Mutualists.</title>
        <authorList>
            <consortium name="DOE Joint Genome Institute"/>
            <consortium name="Mycorrhizal Genomics Consortium"/>
            <person name="Kohler A."/>
            <person name="Kuo A."/>
            <person name="Nagy L.G."/>
            <person name="Floudas D."/>
            <person name="Copeland A."/>
            <person name="Barry K.W."/>
            <person name="Cichocki N."/>
            <person name="Veneault-Fourrey C."/>
            <person name="LaButti K."/>
            <person name="Lindquist E.A."/>
            <person name="Lipzen A."/>
            <person name="Lundell T."/>
            <person name="Morin E."/>
            <person name="Murat C."/>
            <person name="Riley R."/>
            <person name="Ohm R."/>
            <person name="Sun H."/>
            <person name="Tunlid A."/>
            <person name="Henrissat B."/>
            <person name="Grigoriev I.V."/>
            <person name="Hibbett D.S."/>
            <person name="Martin F."/>
        </authorList>
    </citation>
    <scope>NUCLEOTIDE SEQUENCE [LARGE SCALE GENOMIC DNA]</scope>
    <source>
        <strain evidence="2 3">SS14</strain>
    </source>
</reference>
<organism evidence="2 3">
    <name type="scientific">Sphaerobolus stellatus (strain SS14)</name>
    <dbReference type="NCBI Taxonomy" id="990650"/>
    <lineage>
        <taxon>Eukaryota</taxon>
        <taxon>Fungi</taxon>
        <taxon>Dikarya</taxon>
        <taxon>Basidiomycota</taxon>
        <taxon>Agaricomycotina</taxon>
        <taxon>Agaricomycetes</taxon>
        <taxon>Phallomycetidae</taxon>
        <taxon>Geastrales</taxon>
        <taxon>Sphaerobolaceae</taxon>
        <taxon>Sphaerobolus</taxon>
    </lineage>
</organism>
<evidence type="ECO:0000313" key="2">
    <source>
        <dbReference type="EMBL" id="KIJ40242.1"/>
    </source>
</evidence>
<evidence type="ECO:0000313" key="3">
    <source>
        <dbReference type="Proteomes" id="UP000054279"/>
    </source>
</evidence>
<keyword evidence="3" id="KW-1185">Reference proteome</keyword>
<evidence type="ECO:0000259" key="1">
    <source>
        <dbReference type="PROSITE" id="PS50011"/>
    </source>
</evidence>
<proteinExistence type="predicted"/>
<dbReference type="InterPro" id="IPR000719">
    <property type="entry name" value="Prot_kinase_dom"/>
</dbReference>
<name>A0A0C9VFM3_SPHS4</name>
<dbReference type="SUPFAM" id="SSF56112">
    <property type="entry name" value="Protein kinase-like (PK-like)"/>
    <property type="match status" value="1"/>
</dbReference>
<dbReference type="EMBL" id="KN837145">
    <property type="protein sequence ID" value="KIJ40242.1"/>
    <property type="molecule type" value="Genomic_DNA"/>
</dbReference>
<protein>
    <submittedName>
        <fullName evidence="2">Unplaced genomic scaffold SPHSTscaffold_70, whole genome shotgun sequence</fullName>
    </submittedName>
</protein>
<dbReference type="GO" id="GO:0004674">
    <property type="term" value="F:protein serine/threonine kinase activity"/>
    <property type="evidence" value="ECO:0007669"/>
    <property type="project" value="TreeGrafter"/>
</dbReference>